<gene>
    <name evidence="2" type="ORF">IAE60_18345</name>
</gene>
<dbReference type="Pfam" id="PF00535">
    <property type="entry name" value="Glycos_transf_2"/>
    <property type="match status" value="1"/>
</dbReference>
<dbReference type="Proteomes" id="UP000515838">
    <property type="component" value="Chromosome"/>
</dbReference>
<dbReference type="InterPro" id="IPR001173">
    <property type="entry name" value="Glyco_trans_2-like"/>
</dbReference>
<dbReference type="Gene3D" id="3.90.550.10">
    <property type="entry name" value="Spore Coat Polysaccharide Biosynthesis Protein SpsA, Chain A"/>
    <property type="match status" value="1"/>
</dbReference>
<dbReference type="SUPFAM" id="SSF53448">
    <property type="entry name" value="Nucleotide-diphospho-sugar transferases"/>
    <property type="match status" value="1"/>
</dbReference>
<dbReference type="EMBL" id="CP060731">
    <property type="protein sequence ID" value="QNN77817.1"/>
    <property type="molecule type" value="Genomic_DNA"/>
</dbReference>
<dbReference type="GO" id="GO:0016740">
    <property type="term" value="F:transferase activity"/>
    <property type="evidence" value="ECO:0007669"/>
    <property type="project" value="UniProtKB-KW"/>
</dbReference>
<name>A0A7G9TCJ2_PSEMX</name>
<proteinExistence type="predicted"/>
<dbReference type="RefSeq" id="WP_187573327.1">
    <property type="nucleotide sequence ID" value="NZ_CP060731.1"/>
</dbReference>
<evidence type="ECO:0000259" key="1">
    <source>
        <dbReference type="Pfam" id="PF00535"/>
    </source>
</evidence>
<dbReference type="CDD" id="cd00761">
    <property type="entry name" value="Glyco_tranf_GTA_type"/>
    <property type="match status" value="1"/>
</dbReference>
<organism evidence="2 3">
    <name type="scientific">Pseudoxanthomonas mexicana</name>
    <dbReference type="NCBI Taxonomy" id="128785"/>
    <lineage>
        <taxon>Bacteria</taxon>
        <taxon>Pseudomonadati</taxon>
        <taxon>Pseudomonadota</taxon>
        <taxon>Gammaproteobacteria</taxon>
        <taxon>Lysobacterales</taxon>
        <taxon>Lysobacteraceae</taxon>
        <taxon>Pseudoxanthomonas</taxon>
    </lineage>
</organism>
<dbReference type="PANTHER" id="PTHR43685">
    <property type="entry name" value="GLYCOSYLTRANSFERASE"/>
    <property type="match status" value="1"/>
</dbReference>
<feature type="domain" description="Glycosyltransferase 2-like" evidence="1">
    <location>
        <begin position="9"/>
        <end position="118"/>
    </location>
</feature>
<dbReference type="InterPro" id="IPR050834">
    <property type="entry name" value="Glycosyltransf_2"/>
</dbReference>
<sequence length="264" mass="29401">MTQGLRHAFVVPAYGQSPYLRDCLASLRAQTRPSPIFISTSTPSRWLADQAAEFGATLVEHGPNRGIGHDWNQAIAAAPAEWVTLAHQDDLYLPHFAEETLRRVDGHPDAVLVMTDYGELAGAAARSWTPMLAIKRLLAEQAFLGRAMLGRRRAKWRLLAFGCAIPCPAVTLRRERALGLFREDLKVDLDWDAWLRLADGPGTFARVRRLCMLHRIHAGSETSDGVRAGVRAREDLAMFQRVWPAPIARVLARLYAVSYEVGEP</sequence>
<keyword evidence="2" id="KW-0808">Transferase</keyword>
<accession>A0A7G9TCJ2</accession>
<dbReference type="PANTHER" id="PTHR43685:SF2">
    <property type="entry name" value="GLYCOSYLTRANSFERASE 2-LIKE DOMAIN-CONTAINING PROTEIN"/>
    <property type="match status" value="1"/>
</dbReference>
<dbReference type="InterPro" id="IPR029044">
    <property type="entry name" value="Nucleotide-diphossugar_trans"/>
</dbReference>
<dbReference type="GeneID" id="81472956"/>
<protein>
    <submittedName>
        <fullName evidence="2">Glycosyltransferase</fullName>
    </submittedName>
</protein>
<reference evidence="2 3" key="1">
    <citation type="submission" date="2020-08" db="EMBL/GenBank/DDBJ databases">
        <title>Streptomycin Non-resistant strain, P. mexicana.</title>
        <authorList>
            <person name="Ganesh-Kumar S."/>
            <person name="Zhe T."/>
            <person name="Yu Z."/>
            <person name="Min Y."/>
        </authorList>
    </citation>
    <scope>NUCLEOTIDE SEQUENCE [LARGE SCALE GENOMIC DNA]</scope>
    <source>
        <strain evidence="2 3">GTZY2</strain>
    </source>
</reference>
<evidence type="ECO:0000313" key="3">
    <source>
        <dbReference type="Proteomes" id="UP000515838"/>
    </source>
</evidence>
<dbReference type="AlphaFoldDB" id="A0A7G9TCJ2"/>
<evidence type="ECO:0000313" key="2">
    <source>
        <dbReference type="EMBL" id="QNN77817.1"/>
    </source>
</evidence>